<name>A0ABP7REX6_9PSEU</name>
<comment type="caution">
    <text evidence="3">The sequence shown here is derived from an EMBL/GenBank/DDBJ whole genome shotgun (WGS) entry which is preliminary data.</text>
</comment>
<feature type="chain" id="PRO_5045282123" description="Small secreted domain DUF320" evidence="2">
    <location>
        <begin position="29"/>
        <end position="981"/>
    </location>
</feature>
<accession>A0ABP7REX6</accession>
<reference evidence="4" key="1">
    <citation type="journal article" date="2019" name="Int. J. Syst. Evol. Microbiol.">
        <title>The Global Catalogue of Microorganisms (GCM) 10K type strain sequencing project: providing services to taxonomists for standard genome sequencing and annotation.</title>
        <authorList>
            <consortium name="The Broad Institute Genomics Platform"/>
            <consortium name="The Broad Institute Genome Sequencing Center for Infectious Disease"/>
            <person name="Wu L."/>
            <person name="Ma J."/>
        </authorList>
    </citation>
    <scope>NUCLEOTIDE SEQUENCE [LARGE SCALE GENOMIC DNA]</scope>
    <source>
        <strain evidence="4">JCM 17342</strain>
    </source>
</reference>
<feature type="region of interest" description="Disordered" evidence="1">
    <location>
        <begin position="174"/>
        <end position="198"/>
    </location>
</feature>
<evidence type="ECO:0008006" key="5">
    <source>
        <dbReference type="Google" id="ProtNLM"/>
    </source>
</evidence>
<sequence length="981" mass="94211">MNTWAKRGIRAAIVTGGMFMLGAGIAQAHEADNPDRPINTVDGTITVKVNIDGNQIGAPLGLTKIDLPSIKRDISINPTAVVEGIIGRDGAKLLRGNTVQPELVVPINVTGNAIAVLGGKAEAHSSSVTSASSGGGVETDGSEHPVAGNVVAPQIALPVDISGNAIAAIAGRAETHSSSEVNAATGGPISTSGEESPLAGNVVSPQLAVPVQVTGNAIAAILSGAESNSESKVGASSGGDITTTGEDGALAGNIVAPTAALPIEVNGNALGAVLSLPDSNSTTELCAEAGGDRTTTGEDAILAGNLIAPFVAGPVVASGNGGGVLVNADADNSSSTDVSATGVTRTNGEEGVLNGNLVSPAGALPVELVGNAVGAVSNVDAADEQVISSVAGGDRFSNGDNGLVSGTVAAPNVTGPAGALGNVAGVLLNGDAQQNNTVDVHAGGYTGSSGNDAVIGGNVLQPSVAALTPQVFGNTGGVLTNGETHVTNDRTSTSGGNTNADDDAGVVSGNAVAPTLAGPVDIFGAAVGAASHLDTTVENSADVKAGGEVKAYGKDGLLAGTVVHPAIARPTQVFGVAGGVLTHADALTSNEVSSVSGGNTVTGGEEGVLTGNTVVPSLSGATQVFGIAPGVVSNAGTTASNLTDTQAGGDHTTAGTDGALAGNIVDPSLAPPVQLFGNAVGVASKLDAEAANAITSMSGGTNSTDGSNAAVSGNVAWVPLAGAVQAFGNAVGVATNNSAAATNDTLSETGSATATDGTGGAVAGNVINPALGPVVQVFGDAVAVAAVNDALGSNVTAVNAGGDIATAGDEGALAGNVVRPAVGPLAQVFGNAVGLPGGNATGVADSTLESVVGGSATTSGHGLSGVDASVPVGAGVQVFDIPVRVLGQALASGDHATSVIVGEEPAQALVPVTDPKLLGAVELPKLPFGGQSRAATNALPLPVELVQLPKLPALPKLPEVGGVAGQAPALGMIDMLRMFKG</sequence>
<feature type="compositionally biased region" description="Polar residues" evidence="1">
    <location>
        <begin position="176"/>
        <end position="194"/>
    </location>
</feature>
<dbReference type="Proteomes" id="UP001501747">
    <property type="component" value="Unassembled WGS sequence"/>
</dbReference>
<dbReference type="EMBL" id="BAABAL010000005">
    <property type="protein sequence ID" value="GAA3996501.1"/>
    <property type="molecule type" value="Genomic_DNA"/>
</dbReference>
<feature type="region of interest" description="Disordered" evidence="1">
    <location>
        <begin position="478"/>
        <end position="500"/>
    </location>
</feature>
<evidence type="ECO:0000313" key="3">
    <source>
        <dbReference type="EMBL" id="GAA3996501.1"/>
    </source>
</evidence>
<evidence type="ECO:0000313" key="4">
    <source>
        <dbReference type="Proteomes" id="UP001501747"/>
    </source>
</evidence>
<organism evidence="3 4">
    <name type="scientific">Allokutzneria multivorans</name>
    <dbReference type="NCBI Taxonomy" id="1142134"/>
    <lineage>
        <taxon>Bacteria</taxon>
        <taxon>Bacillati</taxon>
        <taxon>Actinomycetota</taxon>
        <taxon>Actinomycetes</taxon>
        <taxon>Pseudonocardiales</taxon>
        <taxon>Pseudonocardiaceae</taxon>
        <taxon>Allokutzneria</taxon>
    </lineage>
</organism>
<gene>
    <name evidence="3" type="ORF">GCM10022247_15570</name>
</gene>
<feature type="signal peptide" evidence="2">
    <location>
        <begin position="1"/>
        <end position="28"/>
    </location>
</feature>
<proteinExistence type="predicted"/>
<feature type="compositionally biased region" description="Polar residues" evidence="1">
    <location>
        <begin position="478"/>
        <end position="499"/>
    </location>
</feature>
<evidence type="ECO:0000256" key="1">
    <source>
        <dbReference type="SAM" id="MobiDB-lite"/>
    </source>
</evidence>
<keyword evidence="4" id="KW-1185">Reference proteome</keyword>
<protein>
    <recommendedName>
        <fullName evidence="5">Small secreted domain DUF320</fullName>
    </recommendedName>
</protein>
<keyword evidence="2" id="KW-0732">Signal</keyword>
<evidence type="ECO:0000256" key="2">
    <source>
        <dbReference type="SAM" id="SignalP"/>
    </source>
</evidence>